<dbReference type="EMBL" id="MWPQ01000019">
    <property type="protein sequence ID" value="OPH83940.1"/>
    <property type="molecule type" value="Genomic_DNA"/>
</dbReference>
<organism evidence="2 3">
    <name type="scientific">Nitrobacter vulgaris</name>
    <dbReference type="NCBI Taxonomy" id="29421"/>
    <lineage>
        <taxon>Bacteria</taxon>
        <taxon>Pseudomonadati</taxon>
        <taxon>Pseudomonadota</taxon>
        <taxon>Alphaproteobacteria</taxon>
        <taxon>Hyphomicrobiales</taxon>
        <taxon>Nitrobacteraceae</taxon>
        <taxon>Nitrobacter</taxon>
    </lineage>
</organism>
<sequence>MAFSFKKSAELFPAAVRKKRRAGFTYRRFDTAADAVRFAIEELPADSLNGAYLQVDEARFDQNGIRSLYDSRDFPLPRRESETASAETSASKDAA</sequence>
<dbReference type="OrthoDB" id="8445391at2"/>
<proteinExistence type="predicted"/>
<evidence type="ECO:0000313" key="2">
    <source>
        <dbReference type="EMBL" id="OPH83940.1"/>
    </source>
</evidence>
<feature type="compositionally biased region" description="Low complexity" evidence="1">
    <location>
        <begin position="83"/>
        <end position="95"/>
    </location>
</feature>
<dbReference type="AlphaFoldDB" id="A0A1V4I280"/>
<evidence type="ECO:0000256" key="1">
    <source>
        <dbReference type="SAM" id="MobiDB-lite"/>
    </source>
</evidence>
<gene>
    <name evidence="2" type="ORF">B2M20_04585</name>
</gene>
<feature type="region of interest" description="Disordered" evidence="1">
    <location>
        <begin position="71"/>
        <end position="95"/>
    </location>
</feature>
<name>A0A1V4I280_NITVU</name>
<dbReference type="Proteomes" id="UP000189940">
    <property type="component" value="Unassembled WGS sequence"/>
</dbReference>
<protein>
    <submittedName>
        <fullName evidence="2">Uncharacterized protein</fullName>
    </submittedName>
</protein>
<reference evidence="2 3" key="1">
    <citation type="submission" date="2017-02" db="EMBL/GenBank/DDBJ databases">
        <title>Genome sequence of the nitrite-oxidizing bacterium Nitrobacter vulgaris strain Ab1.</title>
        <authorList>
            <person name="Mellbye B.L."/>
            <person name="Davis E.W."/>
            <person name="Spieck E."/>
            <person name="Chang J.H."/>
            <person name="Bottomley P.J."/>
            <person name="Sayavedra-Soto L.A."/>
        </authorList>
    </citation>
    <scope>NUCLEOTIDE SEQUENCE [LARGE SCALE GENOMIC DNA]</scope>
    <source>
        <strain evidence="2 3">Ab1</strain>
    </source>
</reference>
<comment type="caution">
    <text evidence="2">The sequence shown here is derived from an EMBL/GenBank/DDBJ whole genome shotgun (WGS) entry which is preliminary data.</text>
</comment>
<accession>A0A1V4I280</accession>
<feature type="compositionally biased region" description="Basic and acidic residues" evidence="1">
    <location>
        <begin position="71"/>
        <end position="82"/>
    </location>
</feature>
<evidence type="ECO:0000313" key="3">
    <source>
        <dbReference type="Proteomes" id="UP000189940"/>
    </source>
</evidence>
<keyword evidence="3" id="KW-1185">Reference proteome</keyword>
<dbReference type="RefSeq" id="WP_079445900.1">
    <property type="nucleotide sequence ID" value="NZ_JAVDPZ010000010.1"/>
</dbReference>